<sequence length="137" mass="15662">MKINKIVSLIAILVVFLLFYLAQNRSYVKVDSEIVKQEIQKVANGRKIPPIEFETDGCSMWPDAILDLSWKDSCVKHDIYYWLGGSEEERLLADQELKNSINDVLPGMGDIVYLGVRLGAKNLIPFPWGWGYGWNNK</sequence>
<dbReference type="AlphaFoldDB" id="A0A1F5EQH3"/>
<dbReference type="Gene3D" id="1.20.90.10">
    <property type="entry name" value="Phospholipase A2 domain"/>
    <property type="match status" value="1"/>
</dbReference>
<dbReference type="InterPro" id="IPR036444">
    <property type="entry name" value="PLipase_A2_dom_sf"/>
</dbReference>
<evidence type="ECO:0000313" key="2">
    <source>
        <dbReference type="Proteomes" id="UP000185891"/>
    </source>
</evidence>
<evidence type="ECO:0000313" key="1">
    <source>
        <dbReference type="EMBL" id="OGD69668.1"/>
    </source>
</evidence>
<dbReference type="EMBL" id="MFAA01000001">
    <property type="protein sequence ID" value="OGD69668.1"/>
    <property type="molecule type" value="Genomic_DNA"/>
</dbReference>
<comment type="caution">
    <text evidence="1">The sequence shown here is derived from an EMBL/GenBank/DDBJ whole genome shotgun (WGS) entry which is preliminary data.</text>
</comment>
<dbReference type="SUPFAM" id="SSF48619">
    <property type="entry name" value="Phospholipase A2, PLA2"/>
    <property type="match status" value="1"/>
</dbReference>
<protein>
    <submittedName>
        <fullName evidence="1">Uncharacterized protein</fullName>
    </submittedName>
</protein>
<accession>A0A1F5EQH3</accession>
<dbReference type="GO" id="GO:0050482">
    <property type="term" value="P:arachidonate secretion"/>
    <property type="evidence" value="ECO:0007669"/>
    <property type="project" value="InterPro"/>
</dbReference>
<gene>
    <name evidence="1" type="ORF">A3E89_01325</name>
</gene>
<name>A0A1F5EQH3_9BACT</name>
<dbReference type="Proteomes" id="UP000185891">
    <property type="component" value="Unassembled WGS sequence"/>
</dbReference>
<proteinExistence type="predicted"/>
<dbReference type="GO" id="GO:0004623">
    <property type="term" value="F:phospholipase A2 activity"/>
    <property type="evidence" value="ECO:0007669"/>
    <property type="project" value="InterPro"/>
</dbReference>
<reference evidence="1 2" key="1">
    <citation type="journal article" date="2016" name="Nat. Commun.">
        <title>Thousands of microbial genomes shed light on interconnected biogeochemical processes in an aquifer system.</title>
        <authorList>
            <person name="Anantharaman K."/>
            <person name="Brown C.T."/>
            <person name="Hug L.A."/>
            <person name="Sharon I."/>
            <person name="Castelle C.J."/>
            <person name="Probst A.J."/>
            <person name="Thomas B.C."/>
            <person name="Singh A."/>
            <person name="Wilkins M.J."/>
            <person name="Karaoz U."/>
            <person name="Brodie E.L."/>
            <person name="Williams K.H."/>
            <person name="Hubbard S.S."/>
            <person name="Banfield J.F."/>
        </authorList>
    </citation>
    <scope>NUCLEOTIDE SEQUENCE [LARGE SCALE GENOMIC DNA]</scope>
</reference>
<dbReference type="GO" id="GO:0006644">
    <property type="term" value="P:phospholipid metabolic process"/>
    <property type="evidence" value="ECO:0007669"/>
    <property type="project" value="InterPro"/>
</dbReference>
<organism evidence="1 2">
    <name type="scientific">Candidatus Campbellbacteria bacterium RIFCSPHIGHO2_12_FULL_35_10</name>
    <dbReference type="NCBI Taxonomy" id="1797578"/>
    <lineage>
        <taxon>Bacteria</taxon>
        <taxon>Candidatus Campbelliibacteriota</taxon>
    </lineage>
</organism>